<dbReference type="EMBL" id="JACIDU010000009">
    <property type="protein sequence ID" value="MBB4103939.1"/>
    <property type="molecule type" value="Genomic_DNA"/>
</dbReference>
<sequence length="171" mass="19492">MAKSIGTTIIKKYANRRLYNTATSSYVTLDDLAKMVRKEEEFSVLDARTGDDITQTVLTQIVFEQETDGGNALLTPAFLRRLIACYGDRSQAIAGEFLDHAMRTFTEQRSQMAERAASGAAGAIEEEARRTAETFHPAFRATRHERRRSDNRDIEDLRAQFRTLQERLDRL</sequence>
<feature type="domain" description="PHA accumulation regulator DNA-binding N-terminal" evidence="3">
    <location>
        <begin position="9"/>
        <end position="68"/>
    </location>
</feature>
<evidence type="ECO:0000313" key="5">
    <source>
        <dbReference type="Proteomes" id="UP000584824"/>
    </source>
</evidence>
<dbReference type="InterPro" id="IPR010134">
    <property type="entry name" value="PHA_reg_PhaR"/>
</dbReference>
<feature type="region of interest" description="Disordered" evidence="1">
    <location>
        <begin position="118"/>
        <end position="151"/>
    </location>
</feature>
<comment type="caution">
    <text evidence="4">The sequence shown here is derived from an EMBL/GenBank/DDBJ whole genome shotgun (WGS) entry which is preliminary data.</text>
</comment>
<protein>
    <submittedName>
        <fullName evidence="4">Polyhydroxyalkanoate synthesis repressor PhaR</fullName>
    </submittedName>
</protein>
<dbReference type="RefSeq" id="WP_183792943.1">
    <property type="nucleotide sequence ID" value="NZ_JACIDU010000009.1"/>
</dbReference>
<evidence type="ECO:0000256" key="1">
    <source>
        <dbReference type="SAM" id="MobiDB-lite"/>
    </source>
</evidence>
<proteinExistence type="predicted"/>
<dbReference type="NCBIfam" id="TIGR01848">
    <property type="entry name" value="PHA_reg_PhaR"/>
    <property type="match status" value="1"/>
</dbReference>
<dbReference type="Pfam" id="PF05233">
    <property type="entry name" value="PHB_acc"/>
    <property type="match status" value="1"/>
</dbReference>
<organism evidence="4 5">
    <name type="scientific">Allorhizobium borbori</name>
    <dbReference type="NCBI Taxonomy" id="485907"/>
    <lineage>
        <taxon>Bacteria</taxon>
        <taxon>Pseudomonadati</taxon>
        <taxon>Pseudomonadota</taxon>
        <taxon>Alphaproteobacteria</taxon>
        <taxon>Hyphomicrobiales</taxon>
        <taxon>Rhizobiaceae</taxon>
        <taxon>Rhizobium/Agrobacterium group</taxon>
        <taxon>Allorhizobium</taxon>
    </lineage>
</organism>
<accession>A0A7W6P139</accession>
<evidence type="ECO:0000259" key="2">
    <source>
        <dbReference type="Pfam" id="PF05233"/>
    </source>
</evidence>
<evidence type="ECO:0000313" key="4">
    <source>
        <dbReference type="EMBL" id="MBB4103939.1"/>
    </source>
</evidence>
<dbReference type="InterPro" id="IPR007897">
    <property type="entry name" value="PHB_accumulat"/>
</dbReference>
<gene>
    <name evidence="4" type="ORF">GGQ66_002507</name>
</gene>
<name>A0A7W6P139_9HYPH</name>
<feature type="domain" description="PHB accumulation regulatory" evidence="2">
    <location>
        <begin position="74"/>
        <end position="113"/>
    </location>
</feature>
<dbReference type="GO" id="GO:0006355">
    <property type="term" value="P:regulation of DNA-templated transcription"/>
    <property type="evidence" value="ECO:0007669"/>
    <property type="project" value="InterPro"/>
</dbReference>
<dbReference type="Proteomes" id="UP000584824">
    <property type="component" value="Unassembled WGS sequence"/>
</dbReference>
<dbReference type="Pfam" id="PF07879">
    <property type="entry name" value="PHB_acc_N"/>
    <property type="match status" value="1"/>
</dbReference>
<evidence type="ECO:0000259" key="3">
    <source>
        <dbReference type="Pfam" id="PF07879"/>
    </source>
</evidence>
<keyword evidence="5" id="KW-1185">Reference proteome</keyword>
<reference evidence="4 5" key="1">
    <citation type="submission" date="2020-08" db="EMBL/GenBank/DDBJ databases">
        <title>Genomic Encyclopedia of Type Strains, Phase IV (KMG-IV): sequencing the most valuable type-strain genomes for metagenomic binning, comparative biology and taxonomic classification.</title>
        <authorList>
            <person name="Goeker M."/>
        </authorList>
    </citation>
    <scope>NUCLEOTIDE SEQUENCE [LARGE SCALE GENOMIC DNA]</scope>
    <source>
        <strain evidence="4 5">DSM 26385</strain>
    </source>
</reference>
<dbReference type="InterPro" id="IPR012909">
    <property type="entry name" value="PHA_DNA-bd_N"/>
</dbReference>
<dbReference type="AlphaFoldDB" id="A0A7W6P139"/>